<evidence type="ECO:0000313" key="2">
    <source>
        <dbReference type="EMBL" id="KXT16818.1"/>
    </source>
</evidence>
<protein>
    <recommendedName>
        <fullName evidence="4">S58 family peptidase</fullName>
    </recommendedName>
</protein>
<dbReference type="InterPro" id="IPR005321">
    <property type="entry name" value="Peptidase_S58_DmpA"/>
</dbReference>
<gene>
    <name evidence="2" type="ORF">AC579_6807</name>
</gene>
<dbReference type="GO" id="GO:0004177">
    <property type="term" value="F:aminopeptidase activity"/>
    <property type="evidence" value="ECO:0007669"/>
    <property type="project" value="TreeGrafter"/>
</dbReference>
<dbReference type="Proteomes" id="UP000073492">
    <property type="component" value="Unassembled WGS sequence"/>
</dbReference>
<dbReference type="AlphaFoldDB" id="A0A139IPT5"/>
<dbReference type="Gene3D" id="3.60.70.12">
    <property type="entry name" value="L-amino peptidase D-ALA esterase/amidase"/>
    <property type="match status" value="2"/>
</dbReference>
<dbReference type="PANTHER" id="PTHR36512">
    <property type="entry name" value="D-AMINOPEPTIDASE"/>
    <property type="match status" value="1"/>
</dbReference>
<dbReference type="InterPro" id="IPR016117">
    <property type="entry name" value="ArgJ-like_dom_sf"/>
</dbReference>
<evidence type="ECO:0000256" key="1">
    <source>
        <dbReference type="ARBA" id="ARBA00007068"/>
    </source>
</evidence>
<dbReference type="Pfam" id="PF03576">
    <property type="entry name" value="Peptidase_S58"/>
    <property type="match status" value="1"/>
</dbReference>
<sequence length="209" mass="22323">LPVVTETYDGYLNDLSQFAVKPEHIARGIENASSDPVPEGNKGGGTAMICHGYKGGNGSSSRIVPGMEPNSERSKNYAIGVLVQANYGRARDLRIGGVPVGRLLQEQHGLSRVGGYGHNLSGDIFLAFSTANENLPGLENVTTAFKPRPFSVDVLDDMTINGLFEATADATEEAIYNALCQAETMVGLDGHRVEALPLAQVKNIMSKYL</sequence>
<feature type="non-terminal residue" evidence="2">
    <location>
        <position position="1"/>
    </location>
</feature>
<accession>A0A139IPT5</accession>
<proteinExistence type="inferred from homology"/>
<dbReference type="OrthoDB" id="2107894at2759"/>
<dbReference type="PANTHER" id="PTHR36512:SF3">
    <property type="entry name" value="BLR5678 PROTEIN"/>
    <property type="match status" value="1"/>
</dbReference>
<dbReference type="EMBL" id="LFZO01000029">
    <property type="protein sequence ID" value="KXT16818.1"/>
    <property type="molecule type" value="Genomic_DNA"/>
</dbReference>
<keyword evidence="3" id="KW-1185">Reference proteome</keyword>
<name>A0A139IPT5_9PEZI</name>
<reference evidence="2 3" key="1">
    <citation type="submission" date="2015-07" db="EMBL/GenBank/DDBJ databases">
        <title>Comparative genomics of the Sigatoka disease complex on banana suggests a link between parallel evolutionary changes in Pseudocercospora fijiensis and Pseudocercospora eumusae and increased virulence on the banana host.</title>
        <authorList>
            <person name="Chang T.-C."/>
            <person name="Salvucci A."/>
            <person name="Crous P.W."/>
            <person name="Stergiopoulos I."/>
        </authorList>
    </citation>
    <scope>NUCLEOTIDE SEQUENCE [LARGE SCALE GENOMIC DNA]</scope>
    <source>
        <strain evidence="2 3">CBS 116634</strain>
    </source>
</reference>
<evidence type="ECO:0000313" key="3">
    <source>
        <dbReference type="Proteomes" id="UP000073492"/>
    </source>
</evidence>
<organism evidence="2 3">
    <name type="scientific">Pseudocercospora musae</name>
    <dbReference type="NCBI Taxonomy" id="113226"/>
    <lineage>
        <taxon>Eukaryota</taxon>
        <taxon>Fungi</taxon>
        <taxon>Dikarya</taxon>
        <taxon>Ascomycota</taxon>
        <taxon>Pezizomycotina</taxon>
        <taxon>Dothideomycetes</taxon>
        <taxon>Dothideomycetidae</taxon>
        <taxon>Mycosphaerellales</taxon>
        <taxon>Mycosphaerellaceae</taxon>
        <taxon>Pseudocercospora</taxon>
    </lineage>
</organism>
<dbReference type="SUPFAM" id="SSF56266">
    <property type="entry name" value="DmpA/ArgJ-like"/>
    <property type="match status" value="1"/>
</dbReference>
<evidence type="ECO:0008006" key="4">
    <source>
        <dbReference type="Google" id="ProtNLM"/>
    </source>
</evidence>
<comment type="similarity">
    <text evidence="1">Belongs to the peptidase S58 family.</text>
</comment>
<comment type="caution">
    <text evidence="2">The sequence shown here is derived from an EMBL/GenBank/DDBJ whole genome shotgun (WGS) entry which is preliminary data.</text>
</comment>